<dbReference type="PROSITE" id="PS50102">
    <property type="entry name" value="RRM"/>
    <property type="match status" value="1"/>
</dbReference>
<keyword evidence="1" id="KW-0694">RNA-binding</keyword>
<evidence type="ECO:0000256" key="2">
    <source>
        <dbReference type="SAM" id="Coils"/>
    </source>
</evidence>
<dbReference type="KEGG" id="olu:OSTLU_93859"/>
<gene>
    <name evidence="5" type="ORF">OSTLU_93859</name>
</gene>
<feature type="coiled-coil region" evidence="2">
    <location>
        <begin position="421"/>
        <end position="451"/>
    </location>
</feature>
<dbReference type="SUPFAM" id="SSF54928">
    <property type="entry name" value="RNA-binding domain, RBD"/>
    <property type="match status" value="1"/>
</dbReference>
<dbReference type="InterPro" id="IPR000504">
    <property type="entry name" value="RRM_dom"/>
</dbReference>
<keyword evidence="2" id="KW-0175">Coiled coil</keyword>
<keyword evidence="6" id="KW-1185">Reference proteome</keyword>
<feature type="compositionally biased region" description="Basic residues" evidence="3">
    <location>
        <begin position="323"/>
        <end position="335"/>
    </location>
</feature>
<dbReference type="OrthoDB" id="271725at2759"/>
<organism evidence="5 6">
    <name type="scientific">Ostreococcus lucimarinus (strain CCE9901)</name>
    <dbReference type="NCBI Taxonomy" id="436017"/>
    <lineage>
        <taxon>Eukaryota</taxon>
        <taxon>Viridiplantae</taxon>
        <taxon>Chlorophyta</taxon>
        <taxon>Mamiellophyceae</taxon>
        <taxon>Mamiellales</taxon>
        <taxon>Bathycoccaceae</taxon>
        <taxon>Ostreococcus</taxon>
    </lineage>
</organism>
<dbReference type="Proteomes" id="UP000001568">
    <property type="component" value="Chromosome 16"/>
</dbReference>
<dbReference type="STRING" id="436017.A4S941"/>
<evidence type="ECO:0000256" key="3">
    <source>
        <dbReference type="SAM" id="MobiDB-lite"/>
    </source>
</evidence>
<accession>A4S941</accession>
<evidence type="ECO:0000313" key="5">
    <source>
        <dbReference type="EMBL" id="ABP00292.1"/>
    </source>
</evidence>
<dbReference type="EMBL" id="CP000596">
    <property type="protein sequence ID" value="ABP00292.1"/>
    <property type="molecule type" value="Genomic_DNA"/>
</dbReference>
<feature type="domain" description="RRM" evidence="4">
    <location>
        <begin position="109"/>
        <end position="189"/>
    </location>
</feature>
<dbReference type="Pfam" id="PF00076">
    <property type="entry name" value="RRM_1"/>
    <property type="match status" value="1"/>
</dbReference>
<evidence type="ECO:0000313" key="6">
    <source>
        <dbReference type="Proteomes" id="UP000001568"/>
    </source>
</evidence>
<dbReference type="RefSeq" id="XP_001421998.1">
    <property type="nucleotide sequence ID" value="XM_001421961.1"/>
</dbReference>
<protein>
    <recommendedName>
        <fullName evidence="4">RRM domain-containing protein</fullName>
    </recommendedName>
</protein>
<dbReference type="AlphaFoldDB" id="A4S941"/>
<dbReference type="Gene3D" id="3.30.70.330">
    <property type="match status" value="1"/>
</dbReference>
<feature type="region of interest" description="Disordered" evidence="3">
    <location>
        <begin position="48"/>
        <end position="104"/>
    </location>
</feature>
<dbReference type="InterPro" id="IPR035979">
    <property type="entry name" value="RBD_domain_sf"/>
</dbReference>
<evidence type="ECO:0000256" key="1">
    <source>
        <dbReference type="PROSITE-ProRule" id="PRU00176"/>
    </source>
</evidence>
<reference evidence="5 6" key="1">
    <citation type="journal article" date="2007" name="Proc. Natl. Acad. Sci. U.S.A.">
        <title>The tiny eukaryote Ostreococcus provides genomic insights into the paradox of plankton speciation.</title>
        <authorList>
            <person name="Palenik B."/>
            <person name="Grimwood J."/>
            <person name="Aerts A."/>
            <person name="Rouze P."/>
            <person name="Salamov A."/>
            <person name="Putnam N."/>
            <person name="Dupont C."/>
            <person name="Jorgensen R."/>
            <person name="Derelle E."/>
            <person name="Rombauts S."/>
            <person name="Zhou K."/>
            <person name="Otillar R."/>
            <person name="Merchant S.S."/>
            <person name="Podell S."/>
            <person name="Gaasterland T."/>
            <person name="Napoli C."/>
            <person name="Gendler K."/>
            <person name="Manuell A."/>
            <person name="Tai V."/>
            <person name="Vallon O."/>
            <person name="Piganeau G."/>
            <person name="Jancek S."/>
            <person name="Heijde M."/>
            <person name="Jabbari K."/>
            <person name="Bowler C."/>
            <person name="Lohr M."/>
            <person name="Robbens S."/>
            <person name="Werner G."/>
            <person name="Dubchak I."/>
            <person name="Pazour G.J."/>
            <person name="Ren Q."/>
            <person name="Paulsen I."/>
            <person name="Delwiche C."/>
            <person name="Schmutz J."/>
            <person name="Rokhsar D."/>
            <person name="Van de Peer Y."/>
            <person name="Moreau H."/>
            <person name="Grigoriev I.V."/>
        </authorList>
    </citation>
    <scope>NUCLEOTIDE SEQUENCE [LARGE SCALE GENOMIC DNA]</scope>
    <source>
        <strain evidence="5 6">CCE9901</strain>
    </source>
</reference>
<dbReference type="HOGENOM" id="CLU_599347_0_0_1"/>
<dbReference type="GO" id="GO:0003723">
    <property type="term" value="F:RNA binding"/>
    <property type="evidence" value="ECO:0007669"/>
    <property type="project" value="UniProtKB-UniRule"/>
</dbReference>
<name>A4S941_OSTLU</name>
<dbReference type="InterPro" id="IPR012677">
    <property type="entry name" value="Nucleotide-bd_a/b_plait_sf"/>
</dbReference>
<dbReference type="OMA" id="XESRARW"/>
<dbReference type="GeneID" id="5005898"/>
<sequence>MRLRALARGALAEALTRARFADEASHRASASATRASGRAIALRFLSTTTTNGDDDDDAGEDANATTTRATNDDEGDDATARDAETAKRRTRRRTAQTRARLEPSPRDAANVYVKNMPPGVDEDMLKRTFRKYGPILSAKALNPEGPWPGGLVRFVRAEHAEKAIAAASEGELGALDGAPGALVLRLAAKKPQEGEVEEMSPTPRRKSRKVIENLTSLVGDDGEPLDAEAAAEALERREAEIANRRKIRAEKLMDQKAKAREMSEARRAERVAAGRENVKFFVPRYKRRTDGGSVDDLKFDPSLLASTSSRRSKDGAMGMGIAQRRRAAPSTRRREKRGDAQDAKIQQALTERIRVARQLQAENKTYDYDRQEFDRKSLLLFHENLDVAHIIETPRLGSQERAQSDEEYVEANKEWLMQAAEVESEEEFEFLKKEAVEARAQQRDYERLMRKRAGLSPFRDNFLAERASLEAVVSDIDKDNVLREMSKMAVNTLDANPYWKYADKIRLLERLEREATVMSGVTAEDSSS</sequence>
<feature type="compositionally biased region" description="Basic and acidic residues" evidence="3">
    <location>
        <begin position="78"/>
        <end position="87"/>
    </location>
</feature>
<proteinExistence type="predicted"/>
<dbReference type="Gramene" id="ABP00292">
    <property type="protein sequence ID" value="ABP00292"/>
    <property type="gene ID" value="OSTLU_93859"/>
</dbReference>
<feature type="region of interest" description="Disordered" evidence="3">
    <location>
        <begin position="305"/>
        <end position="344"/>
    </location>
</feature>
<evidence type="ECO:0000259" key="4">
    <source>
        <dbReference type="PROSITE" id="PS50102"/>
    </source>
</evidence>
<dbReference type="SMART" id="SM00360">
    <property type="entry name" value="RRM"/>
    <property type="match status" value="1"/>
</dbReference>